<dbReference type="Gene3D" id="1.10.10.60">
    <property type="entry name" value="Homeodomain-like"/>
    <property type="match status" value="1"/>
</dbReference>
<name>A0ABV0EL74_9ENTE</name>
<dbReference type="SUPFAM" id="SSF46689">
    <property type="entry name" value="Homeodomain-like"/>
    <property type="match status" value="1"/>
</dbReference>
<keyword evidence="7" id="KW-1185">Reference proteome</keyword>
<sequence length="315" mass="35329">MYKDEDKLLVRIAEMYYQEDKNQSQISKELNIHRSTISRLLKRSRNEGIVTISINYDKAGTYDLEKQLQEKYGLKKAVIVPSAPELNRTQKDKLLASSVGEYLTEILADDMIIGFSWGETMSAIPEGLGSYTVKNITCIPMIGGPSGRLISDYHVNTISYEASKKMNGRALLIDSPAFPETIALKKALMENEFNQELIDYWRKLDIAILGIGSPNLKASESWKQFYGEDVLAYLEGKKVIGDVVSRFYNSEGQHIENELDDRLIGIDISDLKRTPYRIGIASMVDKAPAIASALKGEYINVLVTTEETAKKVLEG</sequence>
<dbReference type="Gene3D" id="3.40.50.1360">
    <property type="match status" value="1"/>
</dbReference>
<proteinExistence type="inferred from homology"/>
<evidence type="ECO:0000256" key="3">
    <source>
        <dbReference type="ARBA" id="ARBA00023125"/>
    </source>
</evidence>
<evidence type="ECO:0000313" key="7">
    <source>
        <dbReference type="Proteomes" id="UP000664357"/>
    </source>
</evidence>
<reference evidence="6 7" key="1">
    <citation type="submission" date="2024-02" db="EMBL/GenBank/DDBJ databases">
        <title>The Genome Sequence of Enterococcus sp. DIV0159.</title>
        <authorList>
            <person name="Earl A."/>
            <person name="Manson A."/>
            <person name="Gilmore M."/>
            <person name="Sanders J."/>
            <person name="Shea T."/>
            <person name="Howe W."/>
            <person name="Livny J."/>
            <person name="Cuomo C."/>
            <person name="Neafsey D."/>
            <person name="Birren B."/>
        </authorList>
    </citation>
    <scope>NUCLEOTIDE SEQUENCE [LARGE SCALE GENOMIC DNA]</scope>
    <source>
        <strain evidence="6 7">665A</strain>
    </source>
</reference>
<dbReference type="Proteomes" id="UP000664357">
    <property type="component" value="Unassembled WGS sequence"/>
</dbReference>
<keyword evidence="2" id="KW-0805">Transcription regulation</keyword>
<protein>
    <recommendedName>
        <fullName evidence="5">Sugar-binding domain-containing protein</fullName>
    </recommendedName>
</protein>
<comment type="similarity">
    <text evidence="1">Belongs to the SorC transcriptional regulatory family.</text>
</comment>
<dbReference type="InterPro" id="IPR051054">
    <property type="entry name" value="SorC_transcr_regulators"/>
</dbReference>
<accession>A0ABV0EL74</accession>
<dbReference type="InterPro" id="IPR007324">
    <property type="entry name" value="Sugar-bd_dom_put"/>
</dbReference>
<dbReference type="RefSeq" id="WP_207700802.1">
    <property type="nucleotide sequence ID" value="NZ_JAFREL020000001.1"/>
</dbReference>
<feature type="domain" description="Sugar-binding" evidence="5">
    <location>
        <begin position="60"/>
        <end position="314"/>
    </location>
</feature>
<dbReference type="EMBL" id="JAFREL020000001">
    <property type="protein sequence ID" value="MEO1768695.1"/>
    <property type="molecule type" value="Genomic_DNA"/>
</dbReference>
<dbReference type="InterPro" id="IPR009057">
    <property type="entry name" value="Homeodomain-like_sf"/>
</dbReference>
<dbReference type="InterPro" id="IPR037171">
    <property type="entry name" value="NagB/RpiA_transferase-like"/>
</dbReference>
<evidence type="ECO:0000313" key="6">
    <source>
        <dbReference type="EMBL" id="MEO1768695.1"/>
    </source>
</evidence>
<dbReference type="SUPFAM" id="SSF100950">
    <property type="entry name" value="NagB/RpiA/CoA transferase-like"/>
    <property type="match status" value="1"/>
</dbReference>
<dbReference type="PANTHER" id="PTHR34294:SF1">
    <property type="entry name" value="TRANSCRIPTIONAL REGULATOR LSRR"/>
    <property type="match status" value="1"/>
</dbReference>
<evidence type="ECO:0000256" key="4">
    <source>
        <dbReference type="ARBA" id="ARBA00023163"/>
    </source>
</evidence>
<keyword evidence="4" id="KW-0804">Transcription</keyword>
<evidence type="ECO:0000256" key="2">
    <source>
        <dbReference type="ARBA" id="ARBA00023015"/>
    </source>
</evidence>
<evidence type="ECO:0000256" key="1">
    <source>
        <dbReference type="ARBA" id="ARBA00010466"/>
    </source>
</evidence>
<organism evidence="6 7">
    <name type="scientific">Candidatus Enterococcus ferrettii</name>
    <dbReference type="NCBI Taxonomy" id="2815324"/>
    <lineage>
        <taxon>Bacteria</taxon>
        <taxon>Bacillati</taxon>
        <taxon>Bacillota</taxon>
        <taxon>Bacilli</taxon>
        <taxon>Lactobacillales</taxon>
        <taxon>Enterococcaceae</taxon>
        <taxon>Enterococcus</taxon>
    </lineage>
</organism>
<comment type="caution">
    <text evidence="6">The sequence shown here is derived from an EMBL/GenBank/DDBJ whole genome shotgun (WGS) entry which is preliminary data.</text>
</comment>
<gene>
    <name evidence="6" type="ORF">JZO67_000634</name>
</gene>
<dbReference type="Pfam" id="PF04198">
    <property type="entry name" value="Sugar-bind"/>
    <property type="match status" value="1"/>
</dbReference>
<keyword evidence="3" id="KW-0238">DNA-binding</keyword>
<dbReference type="PANTHER" id="PTHR34294">
    <property type="entry name" value="TRANSCRIPTIONAL REGULATOR-RELATED"/>
    <property type="match status" value="1"/>
</dbReference>
<dbReference type="Pfam" id="PF13384">
    <property type="entry name" value="HTH_23"/>
    <property type="match status" value="1"/>
</dbReference>
<evidence type="ECO:0000259" key="5">
    <source>
        <dbReference type="Pfam" id="PF04198"/>
    </source>
</evidence>